<sequence length="106" mass="12373">MFSTEPRPGETFRTNKDPSILLSSHAQSSGVKDAQSPTSSFEIKQRIPLPKTYMAIIEFMILHKEHCQPQFSNCLQHPLCHHQQETPEALMISYFEMWSFVTYWLQ</sequence>
<feature type="compositionally biased region" description="Polar residues" evidence="1">
    <location>
        <begin position="21"/>
        <end position="42"/>
    </location>
</feature>
<organism evidence="2 3">
    <name type="scientific">Sphagnum troendelagicum</name>
    <dbReference type="NCBI Taxonomy" id="128251"/>
    <lineage>
        <taxon>Eukaryota</taxon>
        <taxon>Viridiplantae</taxon>
        <taxon>Streptophyta</taxon>
        <taxon>Embryophyta</taxon>
        <taxon>Bryophyta</taxon>
        <taxon>Sphagnophytina</taxon>
        <taxon>Sphagnopsida</taxon>
        <taxon>Sphagnales</taxon>
        <taxon>Sphagnaceae</taxon>
        <taxon>Sphagnum</taxon>
    </lineage>
</organism>
<protein>
    <submittedName>
        <fullName evidence="2">Uncharacterized protein</fullName>
    </submittedName>
</protein>
<gene>
    <name evidence="2" type="ORF">CSSPTR1EN2_LOCUS5297</name>
</gene>
<keyword evidence="3" id="KW-1185">Reference proteome</keyword>
<feature type="region of interest" description="Disordered" evidence="1">
    <location>
        <begin position="1"/>
        <end position="43"/>
    </location>
</feature>
<reference evidence="2" key="1">
    <citation type="submission" date="2024-02" db="EMBL/GenBank/DDBJ databases">
        <authorList>
            <consortium name="ELIXIR-Norway"/>
            <consortium name="Elixir Norway"/>
        </authorList>
    </citation>
    <scope>NUCLEOTIDE SEQUENCE</scope>
</reference>
<feature type="compositionally biased region" description="Basic and acidic residues" evidence="1">
    <location>
        <begin position="7"/>
        <end position="16"/>
    </location>
</feature>
<dbReference type="Proteomes" id="UP001497512">
    <property type="component" value="Chromosome 12"/>
</dbReference>
<evidence type="ECO:0000313" key="3">
    <source>
        <dbReference type="Proteomes" id="UP001497512"/>
    </source>
</evidence>
<dbReference type="EMBL" id="OZ019904">
    <property type="protein sequence ID" value="CAK9200159.1"/>
    <property type="molecule type" value="Genomic_DNA"/>
</dbReference>
<accession>A0ABP0TQW5</accession>
<proteinExistence type="predicted"/>
<evidence type="ECO:0000256" key="1">
    <source>
        <dbReference type="SAM" id="MobiDB-lite"/>
    </source>
</evidence>
<name>A0ABP0TQW5_9BRYO</name>
<evidence type="ECO:0000313" key="2">
    <source>
        <dbReference type="EMBL" id="CAK9200159.1"/>
    </source>
</evidence>